<evidence type="ECO:0000313" key="2">
    <source>
        <dbReference type="Proteomes" id="UP001472677"/>
    </source>
</evidence>
<reference evidence="1 2" key="1">
    <citation type="journal article" date="2024" name="G3 (Bethesda)">
        <title>Genome assembly of Hibiscus sabdariffa L. provides insights into metabolisms of medicinal natural products.</title>
        <authorList>
            <person name="Kim T."/>
        </authorList>
    </citation>
    <scope>NUCLEOTIDE SEQUENCE [LARGE SCALE GENOMIC DNA]</scope>
    <source>
        <strain evidence="1">TK-2024</strain>
        <tissue evidence="1">Old leaves</tissue>
    </source>
</reference>
<proteinExistence type="predicted"/>
<accession>A0ABR2EC30</accession>
<evidence type="ECO:0000313" key="1">
    <source>
        <dbReference type="EMBL" id="KAK8557672.1"/>
    </source>
</evidence>
<name>A0ABR2EC30_9ROSI</name>
<gene>
    <name evidence="1" type="ORF">V6N12_009901</name>
</gene>
<organism evidence="1 2">
    <name type="scientific">Hibiscus sabdariffa</name>
    <name type="common">roselle</name>
    <dbReference type="NCBI Taxonomy" id="183260"/>
    <lineage>
        <taxon>Eukaryota</taxon>
        <taxon>Viridiplantae</taxon>
        <taxon>Streptophyta</taxon>
        <taxon>Embryophyta</taxon>
        <taxon>Tracheophyta</taxon>
        <taxon>Spermatophyta</taxon>
        <taxon>Magnoliopsida</taxon>
        <taxon>eudicotyledons</taxon>
        <taxon>Gunneridae</taxon>
        <taxon>Pentapetalae</taxon>
        <taxon>rosids</taxon>
        <taxon>malvids</taxon>
        <taxon>Malvales</taxon>
        <taxon>Malvaceae</taxon>
        <taxon>Malvoideae</taxon>
        <taxon>Hibiscus</taxon>
    </lineage>
</organism>
<protein>
    <submittedName>
        <fullName evidence="1">Uncharacterized protein</fullName>
    </submittedName>
</protein>
<sequence length="110" mass="11926">MQSSNRGKDSIVVSSDHGNQREFVRCHVGGVIGVEVASKDVVISVPDTFKASSHIAVEVKSKLDGNKVGFWKMVGVSAIGSAYLKSLLKRCLSKIKIVARTSPYPQRQKP</sequence>
<dbReference type="EMBL" id="JBBPBM010000016">
    <property type="protein sequence ID" value="KAK8557672.1"/>
    <property type="molecule type" value="Genomic_DNA"/>
</dbReference>
<dbReference type="Proteomes" id="UP001472677">
    <property type="component" value="Unassembled WGS sequence"/>
</dbReference>
<keyword evidence="2" id="KW-1185">Reference proteome</keyword>
<comment type="caution">
    <text evidence="1">The sequence shown here is derived from an EMBL/GenBank/DDBJ whole genome shotgun (WGS) entry which is preliminary data.</text>
</comment>